<feature type="chain" id="PRO_5041447170" description="Secreted protein" evidence="1">
    <location>
        <begin position="19"/>
        <end position="116"/>
    </location>
</feature>
<accession>A0AA40AG58</accession>
<reference evidence="2" key="1">
    <citation type="submission" date="2023-06" db="EMBL/GenBank/DDBJ databases">
        <title>Genome-scale phylogeny and comparative genomics of the fungal order Sordariales.</title>
        <authorList>
            <consortium name="Lawrence Berkeley National Laboratory"/>
            <person name="Hensen N."/>
            <person name="Bonometti L."/>
            <person name="Westerberg I."/>
            <person name="Brannstrom I.O."/>
            <person name="Guillou S."/>
            <person name="Cros-Aarteil S."/>
            <person name="Calhoun S."/>
            <person name="Haridas S."/>
            <person name="Kuo A."/>
            <person name="Mondo S."/>
            <person name="Pangilinan J."/>
            <person name="Riley R."/>
            <person name="Labutti K."/>
            <person name="Andreopoulos B."/>
            <person name="Lipzen A."/>
            <person name="Chen C."/>
            <person name="Yanf M."/>
            <person name="Daum C."/>
            <person name="Ng V."/>
            <person name="Clum A."/>
            <person name="Steindorff A."/>
            <person name="Ohm R."/>
            <person name="Martin F."/>
            <person name="Silar P."/>
            <person name="Natvig D."/>
            <person name="Lalanne C."/>
            <person name="Gautier V."/>
            <person name="Ament-Velasquez S.L."/>
            <person name="Kruys A."/>
            <person name="Hutchinson M.I."/>
            <person name="Powell A.J."/>
            <person name="Barry K."/>
            <person name="Miller A.N."/>
            <person name="Grigoriev I.V."/>
            <person name="Debuchy R."/>
            <person name="Gladieux P."/>
            <person name="Thoren M.H."/>
            <person name="Johannesson H."/>
        </authorList>
    </citation>
    <scope>NUCLEOTIDE SEQUENCE</scope>
    <source>
        <strain evidence="2">SMH4607-1</strain>
    </source>
</reference>
<evidence type="ECO:0000256" key="1">
    <source>
        <dbReference type="SAM" id="SignalP"/>
    </source>
</evidence>
<feature type="signal peptide" evidence="1">
    <location>
        <begin position="1"/>
        <end position="18"/>
    </location>
</feature>
<keyword evidence="3" id="KW-1185">Reference proteome</keyword>
<dbReference type="AlphaFoldDB" id="A0AA40AG58"/>
<organism evidence="2 3">
    <name type="scientific">Lasiosphaeris hirsuta</name>
    <dbReference type="NCBI Taxonomy" id="260670"/>
    <lineage>
        <taxon>Eukaryota</taxon>
        <taxon>Fungi</taxon>
        <taxon>Dikarya</taxon>
        <taxon>Ascomycota</taxon>
        <taxon>Pezizomycotina</taxon>
        <taxon>Sordariomycetes</taxon>
        <taxon>Sordariomycetidae</taxon>
        <taxon>Sordariales</taxon>
        <taxon>Lasiosphaeriaceae</taxon>
        <taxon>Lasiosphaeris</taxon>
    </lineage>
</organism>
<dbReference type="Proteomes" id="UP001172102">
    <property type="component" value="Unassembled WGS sequence"/>
</dbReference>
<protein>
    <recommendedName>
        <fullName evidence="4">Secreted protein</fullName>
    </recommendedName>
</protein>
<keyword evidence="1" id="KW-0732">Signal</keyword>
<proteinExistence type="predicted"/>
<sequence length="116" mass="12584">MSALAYISSLFCFLLIDACPSLNGVARPSIILFINSISTVCFNSSRPSIMGGLLGEHVGLSQVACFPTTSIPGHSYMQGGPTHLFQLTTSPQQYNPPLHHLIDQIVVVSRRLSPWL</sequence>
<evidence type="ECO:0008006" key="4">
    <source>
        <dbReference type="Google" id="ProtNLM"/>
    </source>
</evidence>
<name>A0AA40AG58_9PEZI</name>
<comment type="caution">
    <text evidence="2">The sequence shown here is derived from an EMBL/GenBank/DDBJ whole genome shotgun (WGS) entry which is preliminary data.</text>
</comment>
<evidence type="ECO:0000313" key="3">
    <source>
        <dbReference type="Proteomes" id="UP001172102"/>
    </source>
</evidence>
<evidence type="ECO:0000313" key="2">
    <source>
        <dbReference type="EMBL" id="KAK0715225.1"/>
    </source>
</evidence>
<dbReference type="EMBL" id="JAUKUA010000004">
    <property type="protein sequence ID" value="KAK0715225.1"/>
    <property type="molecule type" value="Genomic_DNA"/>
</dbReference>
<gene>
    <name evidence="2" type="ORF">B0H67DRAFT_236688</name>
</gene>